<dbReference type="EMBL" id="KV454426">
    <property type="protein sequence ID" value="ODQ82419.1"/>
    <property type="molecule type" value="Genomic_DNA"/>
</dbReference>
<accession>A0A1E3QXL7</accession>
<evidence type="ECO:0000313" key="2">
    <source>
        <dbReference type="EMBL" id="ODQ82419.1"/>
    </source>
</evidence>
<feature type="region of interest" description="Disordered" evidence="1">
    <location>
        <begin position="1"/>
        <end position="31"/>
    </location>
</feature>
<sequence length="93" mass="10449">MPEDIKEHAKVDTHAGIKEATEQREDKEKTKEEYRVVFPDGRTAPLALMTKPHHRVIDPIFQKTQCNHNQPPQPNTGGLLGGTRQASPQSSPR</sequence>
<reference evidence="3" key="1">
    <citation type="submission" date="2016-05" db="EMBL/GenBank/DDBJ databases">
        <title>Comparative genomics of biotechnologically important yeasts.</title>
        <authorList>
            <consortium name="DOE Joint Genome Institute"/>
            <person name="Riley R."/>
            <person name="Haridas S."/>
            <person name="Wolfe K.H."/>
            <person name="Lopes M.R."/>
            <person name="Hittinger C.T."/>
            <person name="Goker M."/>
            <person name="Salamov A."/>
            <person name="Wisecaver J."/>
            <person name="Long T.M."/>
            <person name="Aerts A.L."/>
            <person name="Barry K."/>
            <person name="Choi C."/>
            <person name="Clum A."/>
            <person name="Coughlan A.Y."/>
            <person name="Deshpande S."/>
            <person name="Douglass A.P."/>
            <person name="Hanson S.J."/>
            <person name="Klenk H.-P."/>
            <person name="Labutti K."/>
            <person name="Lapidus A."/>
            <person name="Lindquist E."/>
            <person name="Lipzen A."/>
            <person name="Meier-Kolthoff J.P."/>
            <person name="Ohm R.A."/>
            <person name="Otillar R.P."/>
            <person name="Pangilinan J."/>
            <person name="Peng Y."/>
            <person name="Rokas A."/>
            <person name="Rosa C.A."/>
            <person name="Scheuner C."/>
            <person name="Sibirny A.A."/>
            <person name="Slot J.C."/>
            <person name="Stielow J.B."/>
            <person name="Sun H."/>
            <person name="Kurtzman C.P."/>
            <person name="Blackwell M."/>
            <person name="Grigoriev I.V."/>
            <person name="Jeffries T.W."/>
        </authorList>
    </citation>
    <scope>NUCLEOTIDE SEQUENCE [LARGE SCALE GENOMIC DNA]</scope>
    <source>
        <strain evidence="3">NRRL Y-12698</strain>
    </source>
</reference>
<dbReference type="RefSeq" id="XP_018987747.1">
    <property type="nucleotide sequence ID" value="XM_019127414.1"/>
</dbReference>
<protein>
    <submittedName>
        <fullName evidence="2">Uncharacterized protein</fullName>
    </submittedName>
</protein>
<keyword evidence="3" id="KW-1185">Reference proteome</keyword>
<organism evidence="2 3">
    <name type="scientific">Babjeviella inositovora NRRL Y-12698</name>
    <dbReference type="NCBI Taxonomy" id="984486"/>
    <lineage>
        <taxon>Eukaryota</taxon>
        <taxon>Fungi</taxon>
        <taxon>Dikarya</taxon>
        <taxon>Ascomycota</taxon>
        <taxon>Saccharomycotina</taxon>
        <taxon>Pichiomycetes</taxon>
        <taxon>Serinales incertae sedis</taxon>
        <taxon>Babjeviella</taxon>
    </lineage>
</organism>
<gene>
    <name evidence="2" type="ORF">BABINDRAFT_159015</name>
</gene>
<dbReference type="Proteomes" id="UP000094336">
    <property type="component" value="Unassembled WGS sequence"/>
</dbReference>
<dbReference type="GeneID" id="30145267"/>
<feature type="region of interest" description="Disordered" evidence="1">
    <location>
        <begin position="64"/>
        <end position="93"/>
    </location>
</feature>
<name>A0A1E3QXL7_9ASCO</name>
<evidence type="ECO:0000256" key="1">
    <source>
        <dbReference type="SAM" id="MobiDB-lite"/>
    </source>
</evidence>
<proteinExistence type="predicted"/>
<dbReference type="AlphaFoldDB" id="A0A1E3QXL7"/>
<feature type="compositionally biased region" description="Polar residues" evidence="1">
    <location>
        <begin position="84"/>
        <end position="93"/>
    </location>
</feature>
<evidence type="ECO:0000313" key="3">
    <source>
        <dbReference type="Proteomes" id="UP000094336"/>
    </source>
</evidence>